<proteinExistence type="predicted"/>
<dbReference type="AlphaFoldDB" id="A0A1E3B2V5"/>
<organism evidence="2 3">
    <name type="scientific">Aspergillus cristatus</name>
    <name type="common">Chinese Fuzhuan brick tea-fermentation fungus</name>
    <name type="synonym">Eurotium cristatum</name>
    <dbReference type="NCBI Taxonomy" id="573508"/>
    <lineage>
        <taxon>Eukaryota</taxon>
        <taxon>Fungi</taxon>
        <taxon>Dikarya</taxon>
        <taxon>Ascomycota</taxon>
        <taxon>Pezizomycotina</taxon>
        <taxon>Eurotiomycetes</taxon>
        <taxon>Eurotiomycetidae</taxon>
        <taxon>Eurotiales</taxon>
        <taxon>Aspergillaceae</taxon>
        <taxon>Aspergillus</taxon>
        <taxon>Aspergillus subgen. Aspergillus</taxon>
    </lineage>
</organism>
<evidence type="ECO:0000256" key="1">
    <source>
        <dbReference type="SAM" id="MobiDB-lite"/>
    </source>
</evidence>
<name>A0A1E3B2V5_ASPCR</name>
<dbReference type="EMBL" id="JXNT01000017">
    <property type="protein sequence ID" value="ODM15259.1"/>
    <property type="molecule type" value="Genomic_DNA"/>
</dbReference>
<sequence>MELLKRLKQYEEWLQFAGVVFDPLDVDSLDGATPDCPPGLSNASTQAGQDAGGPVPARQLIPRERRSLSKPSQPIGGLVTNDDGERFYEHSMLMTLSRRVGILRSLHFYVN</sequence>
<reference evidence="2 3" key="1">
    <citation type="journal article" date="2016" name="BMC Genomics">
        <title>Comparative genomic and transcriptomic analyses of the Fuzhuan brick tea-fermentation fungus Aspergillus cristatus.</title>
        <authorList>
            <person name="Ge Y."/>
            <person name="Wang Y."/>
            <person name="Liu Y."/>
            <person name="Tan Y."/>
            <person name="Ren X."/>
            <person name="Zhang X."/>
            <person name="Hyde K.D."/>
            <person name="Liu Y."/>
            <person name="Liu Z."/>
        </authorList>
    </citation>
    <scope>NUCLEOTIDE SEQUENCE [LARGE SCALE GENOMIC DNA]</scope>
    <source>
        <strain evidence="2 3">GZAAS20.1005</strain>
    </source>
</reference>
<evidence type="ECO:0000313" key="3">
    <source>
        <dbReference type="Proteomes" id="UP000094569"/>
    </source>
</evidence>
<dbReference type="Proteomes" id="UP000094569">
    <property type="component" value="Unassembled WGS sequence"/>
</dbReference>
<comment type="caution">
    <text evidence="2">The sequence shown here is derived from an EMBL/GenBank/DDBJ whole genome shotgun (WGS) entry which is preliminary data.</text>
</comment>
<feature type="region of interest" description="Disordered" evidence="1">
    <location>
        <begin position="31"/>
        <end position="57"/>
    </location>
</feature>
<protein>
    <submittedName>
        <fullName evidence="2">Uncharacterized protein</fullName>
    </submittedName>
</protein>
<gene>
    <name evidence="2" type="ORF">SI65_09200</name>
</gene>
<evidence type="ECO:0000313" key="2">
    <source>
        <dbReference type="EMBL" id="ODM15259.1"/>
    </source>
</evidence>
<keyword evidence="3" id="KW-1185">Reference proteome</keyword>
<dbReference type="VEuPathDB" id="FungiDB:SI65_09200"/>
<accession>A0A1E3B2V5</accession>